<evidence type="ECO:0000259" key="1">
    <source>
        <dbReference type="Pfam" id="PF00903"/>
    </source>
</evidence>
<dbReference type="GO" id="GO:0016829">
    <property type="term" value="F:lyase activity"/>
    <property type="evidence" value="ECO:0007669"/>
    <property type="project" value="UniProtKB-KW"/>
</dbReference>
<gene>
    <name evidence="2" type="ORF">J2S10_003530</name>
</gene>
<protein>
    <submittedName>
        <fullName evidence="2">Enzyme related to lactoylglutathione lyase</fullName>
    </submittedName>
</protein>
<dbReference type="Gene3D" id="3.10.180.10">
    <property type="entry name" value="2,3-Dihydroxybiphenyl 1,2-Dioxygenase, domain 1"/>
    <property type="match status" value="1"/>
</dbReference>
<dbReference type="EMBL" id="JAUSTW010000006">
    <property type="protein sequence ID" value="MDQ0200341.1"/>
    <property type="molecule type" value="Genomic_DNA"/>
</dbReference>
<name>A0ABT9XY93_9BACI</name>
<dbReference type="SUPFAM" id="SSF54593">
    <property type="entry name" value="Glyoxalase/Bleomycin resistance protein/Dihydroxybiphenyl dioxygenase"/>
    <property type="match status" value="1"/>
</dbReference>
<comment type="caution">
    <text evidence="2">The sequence shown here is derived from an EMBL/GenBank/DDBJ whole genome shotgun (WGS) entry which is preliminary data.</text>
</comment>
<dbReference type="Pfam" id="PF00903">
    <property type="entry name" value="Glyoxalase"/>
    <property type="match status" value="1"/>
</dbReference>
<dbReference type="Proteomes" id="UP001224122">
    <property type="component" value="Unassembled WGS sequence"/>
</dbReference>
<organism evidence="2 3">
    <name type="scientific">Neobacillus ginsengisoli</name>
    <dbReference type="NCBI Taxonomy" id="904295"/>
    <lineage>
        <taxon>Bacteria</taxon>
        <taxon>Bacillati</taxon>
        <taxon>Bacillota</taxon>
        <taxon>Bacilli</taxon>
        <taxon>Bacillales</taxon>
        <taxon>Bacillaceae</taxon>
        <taxon>Neobacillus</taxon>
    </lineage>
</organism>
<evidence type="ECO:0000313" key="2">
    <source>
        <dbReference type="EMBL" id="MDQ0200341.1"/>
    </source>
</evidence>
<accession>A0ABT9XY93</accession>
<feature type="domain" description="Glyoxalase/fosfomycin resistance/dioxygenase" evidence="1">
    <location>
        <begin position="18"/>
        <end position="113"/>
    </location>
</feature>
<proteinExistence type="predicted"/>
<dbReference type="InterPro" id="IPR004360">
    <property type="entry name" value="Glyas_Fos-R_dOase_dom"/>
</dbReference>
<evidence type="ECO:0000313" key="3">
    <source>
        <dbReference type="Proteomes" id="UP001224122"/>
    </source>
</evidence>
<keyword evidence="3" id="KW-1185">Reference proteome</keyword>
<dbReference type="RefSeq" id="WP_307410104.1">
    <property type="nucleotide sequence ID" value="NZ_JAUSTW010000006.1"/>
</dbReference>
<reference evidence="2 3" key="1">
    <citation type="submission" date="2023-07" db="EMBL/GenBank/DDBJ databases">
        <title>Genomic Encyclopedia of Type Strains, Phase IV (KMG-IV): sequencing the most valuable type-strain genomes for metagenomic binning, comparative biology and taxonomic classification.</title>
        <authorList>
            <person name="Goeker M."/>
        </authorList>
    </citation>
    <scope>NUCLEOTIDE SEQUENCE [LARGE SCALE GENOMIC DNA]</scope>
    <source>
        <strain evidence="2 3">DSM 27594</strain>
    </source>
</reference>
<dbReference type="InterPro" id="IPR029068">
    <property type="entry name" value="Glyas_Bleomycin-R_OHBP_Dase"/>
</dbReference>
<keyword evidence="2" id="KW-0456">Lyase</keyword>
<sequence>MSSIPFNKLMFLYIGTLDFESDFHYYKSVLGGKLHWAFDRFGAKVAAFKIGEGPLILIADHLTAPTCMPIYEVKDLDATVMELRNKGWKEENGPIGIPNGPCYTFKDISGNSFGIFENKRPTVAEDSYRDKDNEYQIIK</sequence>